<protein>
    <submittedName>
        <fullName evidence="4">Transporter</fullName>
    </submittedName>
</protein>
<dbReference type="EMBL" id="FKLO01000081">
    <property type="protein sequence ID" value="SAM71921.1"/>
    <property type="molecule type" value="Genomic_DNA"/>
</dbReference>
<name>A0A1C3H731_9GAMM</name>
<feature type="chain" id="PRO_5008675010" evidence="2">
    <location>
        <begin position="30"/>
        <end position="421"/>
    </location>
</feature>
<sequence>MKPQTPISLLTLLLLAACGGGSSDNTAPADPKPAPSVPDNKPQTLPASASDVSLGDVLLPPRTAPRPDAATQAKLDAAFAATNELRTEKGLPPFTYNESLAAYATIRAQELSTQQGTSVEHKRPNGQNPLDNANFVGRNGVAENIGADRSSSAASIVAAWRNSPHHYATITSKDFQNLGIGYYYAANSVWHNYWAQIFTGGNTRSIYRFITPIDRDAVRQAIHDAAQYDGDGRLTLNAPRDNTNTSGIGSNPYTLALGREHRITLFPYQSAGWSYQTFGAISDNSGVPEAYLNVGKPFTPGDGATLQADYRGSAIGDLGQHDRVTAEVSAHLDYGSAHKTLSLKVDKAMRSGLSFTASSATRDARLDFEDTLNWNANTQRFESDTGNARLYGAGGEELGGQFSRAVGNEAYRGAYGAKKVQ</sequence>
<dbReference type="PANTHER" id="PTHR31157:SF1">
    <property type="entry name" value="SCP DOMAIN-CONTAINING PROTEIN"/>
    <property type="match status" value="1"/>
</dbReference>
<feature type="compositionally biased region" description="Polar residues" evidence="1">
    <location>
        <begin position="41"/>
        <end position="51"/>
    </location>
</feature>
<dbReference type="SUPFAM" id="SSF55797">
    <property type="entry name" value="PR-1-like"/>
    <property type="match status" value="1"/>
</dbReference>
<dbReference type="PROSITE" id="PS51257">
    <property type="entry name" value="PROKAR_LIPOPROTEIN"/>
    <property type="match status" value="1"/>
</dbReference>
<evidence type="ECO:0000313" key="5">
    <source>
        <dbReference type="Proteomes" id="UP000190837"/>
    </source>
</evidence>
<dbReference type="Gene3D" id="3.40.33.10">
    <property type="entry name" value="CAP"/>
    <property type="match status" value="1"/>
</dbReference>
<feature type="domain" description="SCP" evidence="3">
    <location>
        <begin position="80"/>
        <end position="198"/>
    </location>
</feature>
<organism evidence="4 5">
    <name type="scientific">Cardiobacterium hominis</name>
    <dbReference type="NCBI Taxonomy" id="2718"/>
    <lineage>
        <taxon>Bacteria</taxon>
        <taxon>Pseudomonadati</taxon>
        <taxon>Pseudomonadota</taxon>
        <taxon>Gammaproteobacteria</taxon>
        <taxon>Cardiobacteriales</taxon>
        <taxon>Cardiobacteriaceae</taxon>
        <taxon>Cardiobacterium</taxon>
    </lineage>
</organism>
<accession>A0A1C3H731</accession>
<dbReference type="Proteomes" id="UP000190837">
    <property type="component" value="Unassembled WGS sequence"/>
</dbReference>
<proteinExistence type="predicted"/>
<dbReference type="InterPro" id="IPR035940">
    <property type="entry name" value="CAP_sf"/>
</dbReference>
<dbReference type="InterPro" id="IPR014044">
    <property type="entry name" value="CAP_dom"/>
</dbReference>
<reference evidence="5" key="1">
    <citation type="submission" date="2016-04" db="EMBL/GenBank/DDBJ databases">
        <authorList>
            <person name="Tagini F."/>
        </authorList>
    </citation>
    <scope>NUCLEOTIDE SEQUENCE [LARGE SCALE GENOMIC DNA]</scope>
    <source>
        <strain evidence="5">CHUV0807</strain>
    </source>
</reference>
<dbReference type="RefSeq" id="WP_079542171.1">
    <property type="nucleotide sequence ID" value="NZ_CP171111.1"/>
</dbReference>
<gene>
    <name evidence="4" type="ORF">CHUV0807_2398</name>
</gene>
<evidence type="ECO:0000256" key="1">
    <source>
        <dbReference type="SAM" id="MobiDB-lite"/>
    </source>
</evidence>
<feature type="signal peptide" evidence="2">
    <location>
        <begin position="1"/>
        <end position="29"/>
    </location>
</feature>
<evidence type="ECO:0000259" key="3">
    <source>
        <dbReference type="Pfam" id="PF00188"/>
    </source>
</evidence>
<keyword evidence="2" id="KW-0732">Signal</keyword>
<evidence type="ECO:0000256" key="2">
    <source>
        <dbReference type="SAM" id="SignalP"/>
    </source>
</evidence>
<feature type="region of interest" description="Disordered" evidence="1">
    <location>
        <begin position="20"/>
        <end position="69"/>
    </location>
</feature>
<dbReference type="AlphaFoldDB" id="A0A1C3H731"/>
<dbReference type="CDD" id="cd05379">
    <property type="entry name" value="CAP_bacterial"/>
    <property type="match status" value="1"/>
</dbReference>
<dbReference type="Pfam" id="PF00188">
    <property type="entry name" value="CAP"/>
    <property type="match status" value="1"/>
</dbReference>
<dbReference type="PANTHER" id="PTHR31157">
    <property type="entry name" value="SCP DOMAIN-CONTAINING PROTEIN"/>
    <property type="match status" value="1"/>
</dbReference>
<evidence type="ECO:0000313" key="4">
    <source>
        <dbReference type="EMBL" id="SAM71921.1"/>
    </source>
</evidence>
<dbReference type="Gene3D" id="2.40.160.90">
    <property type="match status" value="1"/>
</dbReference>